<sequence length="203" mass="23780">MKRKKVRQTNIPKVTILAVIFSFLFGALTEDLTWFLFSIGLVPVFLLILYIVWLKYGHDGVHVRTINVFIMLIMMTFYCYIPMLHLTFRTWSMWLTLALYIIIFAICYFNRRSMVLKVNNLDANGRYKRSKLLLIYSVMLGVIGMIAIWIANEVLVPTNSVVIAALFYVGSYFFLILSPIFLLSPKKALEMKVISEDYYDHYR</sequence>
<feature type="transmembrane region" description="Helical" evidence="1">
    <location>
        <begin position="12"/>
        <end position="28"/>
    </location>
</feature>
<reference evidence="2 3" key="1">
    <citation type="submission" date="2024-02" db="EMBL/GenBank/DDBJ databases">
        <title>Seven novel Bacillus-like species.</title>
        <authorList>
            <person name="Liu G."/>
        </authorList>
    </citation>
    <scope>NUCLEOTIDE SEQUENCE [LARGE SCALE GENOMIC DNA]</scope>
    <source>
        <strain evidence="2 3">FJAT-52991</strain>
    </source>
</reference>
<evidence type="ECO:0000313" key="3">
    <source>
        <dbReference type="Proteomes" id="UP001387364"/>
    </source>
</evidence>
<feature type="transmembrane region" description="Helical" evidence="1">
    <location>
        <begin position="66"/>
        <end position="85"/>
    </location>
</feature>
<dbReference type="RefSeq" id="WP_338753152.1">
    <property type="nucleotide sequence ID" value="NZ_CP147404.1"/>
</dbReference>
<evidence type="ECO:0000256" key="1">
    <source>
        <dbReference type="SAM" id="Phobius"/>
    </source>
</evidence>
<keyword evidence="1" id="KW-1133">Transmembrane helix</keyword>
<evidence type="ECO:0000313" key="2">
    <source>
        <dbReference type="EMBL" id="WXB93704.1"/>
    </source>
</evidence>
<keyword evidence="3" id="KW-1185">Reference proteome</keyword>
<dbReference type="Proteomes" id="UP001387364">
    <property type="component" value="Chromosome"/>
</dbReference>
<keyword evidence="1" id="KW-0812">Transmembrane</keyword>
<organism evidence="2 3">
    <name type="scientific">Bacillus kandeliae</name>
    <dbReference type="NCBI Taxonomy" id="3129297"/>
    <lineage>
        <taxon>Bacteria</taxon>
        <taxon>Bacillati</taxon>
        <taxon>Bacillota</taxon>
        <taxon>Bacilli</taxon>
        <taxon>Bacillales</taxon>
        <taxon>Bacillaceae</taxon>
        <taxon>Bacillus</taxon>
    </lineage>
</organism>
<protein>
    <submittedName>
        <fullName evidence="2">Uncharacterized protein</fullName>
    </submittedName>
</protein>
<name>A0ABZ2N8E3_9BACI</name>
<feature type="transmembrane region" description="Helical" evidence="1">
    <location>
        <begin position="132"/>
        <end position="151"/>
    </location>
</feature>
<accession>A0ABZ2N8E3</accession>
<feature type="transmembrane region" description="Helical" evidence="1">
    <location>
        <begin position="91"/>
        <end position="111"/>
    </location>
</feature>
<gene>
    <name evidence="2" type="ORF">WDJ61_03380</name>
</gene>
<feature type="transmembrane region" description="Helical" evidence="1">
    <location>
        <begin position="34"/>
        <end position="54"/>
    </location>
</feature>
<proteinExistence type="predicted"/>
<keyword evidence="1" id="KW-0472">Membrane</keyword>
<dbReference type="EMBL" id="CP147404">
    <property type="protein sequence ID" value="WXB93704.1"/>
    <property type="molecule type" value="Genomic_DNA"/>
</dbReference>
<feature type="transmembrane region" description="Helical" evidence="1">
    <location>
        <begin position="163"/>
        <end position="183"/>
    </location>
</feature>